<dbReference type="STRING" id="658429.L8G0N7"/>
<evidence type="ECO:0000313" key="2">
    <source>
        <dbReference type="Proteomes" id="UP000011064"/>
    </source>
</evidence>
<evidence type="ECO:0000313" key="1">
    <source>
        <dbReference type="EMBL" id="ELR06283.1"/>
    </source>
</evidence>
<reference evidence="2" key="1">
    <citation type="submission" date="2010-09" db="EMBL/GenBank/DDBJ databases">
        <title>The genome sequence of Geomyces destructans 20631-21.</title>
        <authorList>
            <consortium name="The Broad Institute Genome Sequencing Platform"/>
            <person name="Cuomo C.A."/>
            <person name="Blehert D.S."/>
            <person name="Lorch J.M."/>
            <person name="Young S.K."/>
            <person name="Zeng Q."/>
            <person name="Gargeya S."/>
            <person name="Fitzgerald M."/>
            <person name="Haas B."/>
            <person name="Abouelleil A."/>
            <person name="Alvarado L."/>
            <person name="Arachchi H.M."/>
            <person name="Berlin A."/>
            <person name="Brown A."/>
            <person name="Chapman S.B."/>
            <person name="Chen Z."/>
            <person name="Dunbar C."/>
            <person name="Freedman E."/>
            <person name="Gearin G."/>
            <person name="Gellesch M."/>
            <person name="Goldberg J."/>
            <person name="Griggs A."/>
            <person name="Gujja S."/>
            <person name="Heiman D."/>
            <person name="Howarth C."/>
            <person name="Larson L."/>
            <person name="Lui A."/>
            <person name="MacDonald P.J.P."/>
            <person name="Montmayeur A."/>
            <person name="Murphy C."/>
            <person name="Neiman D."/>
            <person name="Pearson M."/>
            <person name="Priest M."/>
            <person name="Roberts A."/>
            <person name="Saif S."/>
            <person name="Shea T."/>
            <person name="Shenoy N."/>
            <person name="Sisk P."/>
            <person name="Stolte C."/>
            <person name="Sykes S."/>
            <person name="Wortman J."/>
            <person name="Nusbaum C."/>
            <person name="Birren B."/>
        </authorList>
    </citation>
    <scope>NUCLEOTIDE SEQUENCE [LARGE SCALE GENOMIC DNA]</scope>
    <source>
        <strain evidence="2">ATCC MYA-4855 / 20631-21</strain>
    </source>
</reference>
<dbReference type="AlphaFoldDB" id="L8G0N7"/>
<organism evidence="1 2">
    <name type="scientific">Pseudogymnoascus destructans (strain ATCC MYA-4855 / 20631-21)</name>
    <name type="common">Bat white-nose syndrome fungus</name>
    <name type="synonym">Geomyces destructans</name>
    <dbReference type="NCBI Taxonomy" id="658429"/>
    <lineage>
        <taxon>Eukaryota</taxon>
        <taxon>Fungi</taxon>
        <taxon>Dikarya</taxon>
        <taxon>Ascomycota</taxon>
        <taxon>Pezizomycotina</taxon>
        <taxon>Leotiomycetes</taxon>
        <taxon>Thelebolales</taxon>
        <taxon>Thelebolaceae</taxon>
        <taxon>Pseudogymnoascus</taxon>
    </lineage>
</organism>
<dbReference type="EMBL" id="GL573195">
    <property type="protein sequence ID" value="ELR06283.1"/>
    <property type="molecule type" value="Genomic_DNA"/>
</dbReference>
<accession>L8G0N7</accession>
<proteinExistence type="predicted"/>
<keyword evidence="2" id="KW-1185">Reference proteome</keyword>
<protein>
    <submittedName>
        <fullName evidence="1">Uncharacterized protein</fullName>
    </submittedName>
</protein>
<gene>
    <name evidence="1" type="ORF">GMDG_02077</name>
</gene>
<sequence>MRNLDIDYNIASFFRDLGKIRQETFKKGTIIGAFREAGMWPINPKEALKKMKVYTLSEKALDLPQIPQTPTKFVHSELKLQHWQAKIPYLFSSPSAREWDSWARGTENVLAQGELAVLQYDLLSTKVANQQKAKVKSRNVVQATCGPLTAKDSWKKIADKAKKEKETQERKSKFRARIALNKVKKELRIRGVEARKAELLRKRQVTQLLKAKQEVPPDLLNPIPDPEKIAQESEIQEEANIQLISTIGWSGSQVDDDDETGFIRFSGLDEDIFTDRTEENLDSGLF</sequence>
<name>L8G0N7_PSED2</name>
<dbReference type="InParanoid" id="L8G0N7"/>
<dbReference type="Proteomes" id="UP000011064">
    <property type="component" value="Unassembled WGS sequence"/>
</dbReference>
<dbReference type="HOGENOM" id="CLU_063938_0_0_1"/>
<dbReference type="VEuPathDB" id="FungiDB:GMDG_02077"/>